<evidence type="ECO:0000313" key="6">
    <source>
        <dbReference type="Proteomes" id="UP001223978"/>
    </source>
</evidence>
<feature type="domain" description="Type I restriction modification DNA specificity" evidence="4">
    <location>
        <begin position="44"/>
        <end position="149"/>
    </location>
</feature>
<keyword evidence="2" id="KW-0680">Restriction system</keyword>
<evidence type="ECO:0000256" key="1">
    <source>
        <dbReference type="ARBA" id="ARBA00010923"/>
    </source>
</evidence>
<proteinExistence type="inferred from homology"/>
<dbReference type="EMBL" id="JASCIQ010000001">
    <property type="protein sequence ID" value="MDI3402428.1"/>
    <property type="molecule type" value="Genomic_DNA"/>
</dbReference>
<gene>
    <name evidence="5" type="ORF">QIS96_01065</name>
</gene>
<dbReference type="Pfam" id="PF01420">
    <property type="entry name" value="Methylase_S"/>
    <property type="match status" value="1"/>
</dbReference>
<dbReference type="SUPFAM" id="SSF116734">
    <property type="entry name" value="DNA methylase specificity domain"/>
    <property type="match status" value="2"/>
</dbReference>
<accession>A0ABT6S4T3</accession>
<name>A0ABT6S4T3_9ACTN</name>
<comment type="caution">
    <text evidence="5">The sequence shown here is derived from an EMBL/GenBank/DDBJ whole genome shotgun (WGS) entry which is preliminary data.</text>
</comment>
<dbReference type="RefSeq" id="WP_282540385.1">
    <property type="nucleotide sequence ID" value="NZ_JASCIQ010000001.1"/>
</dbReference>
<evidence type="ECO:0000259" key="4">
    <source>
        <dbReference type="Pfam" id="PF01420"/>
    </source>
</evidence>
<dbReference type="GO" id="GO:0016787">
    <property type="term" value="F:hydrolase activity"/>
    <property type="evidence" value="ECO:0007669"/>
    <property type="project" value="UniProtKB-KW"/>
</dbReference>
<dbReference type="InterPro" id="IPR000055">
    <property type="entry name" value="Restrct_endonuc_typeI_TRD"/>
</dbReference>
<keyword evidence="5" id="KW-0255">Endonuclease</keyword>
<keyword evidence="6" id="KW-1185">Reference proteome</keyword>
<evidence type="ECO:0000256" key="2">
    <source>
        <dbReference type="ARBA" id="ARBA00022747"/>
    </source>
</evidence>
<dbReference type="PANTHER" id="PTHR30408:SF12">
    <property type="entry name" value="TYPE I RESTRICTION ENZYME MJAVIII SPECIFICITY SUBUNIT"/>
    <property type="match status" value="1"/>
</dbReference>
<reference evidence="5 6" key="1">
    <citation type="submission" date="2023-05" db="EMBL/GenBank/DDBJ databases">
        <title>Draft genome sequence of Streptomyces sp. B-S-A6 isolated from a cave soil in Thailand.</title>
        <authorList>
            <person name="Chamroensaksri N."/>
            <person name="Muangham S."/>
        </authorList>
    </citation>
    <scope>NUCLEOTIDE SEQUENCE [LARGE SCALE GENOMIC DNA]</scope>
    <source>
        <strain evidence="5 6">B-S-A6</strain>
    </source>
</reference>
<dbReference type="Gene3D" id="3.90.220.20">
    <property type="entry name" value="DNA methylase specificity domains"/>
    <property type="match status" value="2"/>
</dbReference>
<evidence type="ECO:0000256" key="3">
    <source>
        <dbReference type="ARBA" id="ARBA00023125"/>
    </source>
</evidence>
<sequence>MAADSYTASGTRLIRTSDIAADGSLRDAEFGIFVEEAVGPRHELQSGDILLSRSGTLGRSFLVPEEANGHTYAGFLIRFRPRKSVEPRFLSYVTQSVKFQEAVHSQAVASTIQNFNADRYANIPMCAPALEEQCRIADFLDAETARIGLMVRLRDRQIRLTEERASSALEDAFNRASHKLTRLKYLLAVKPRYGVLVPQFADAGVRFIRVNDLLDLPGRAESLAKIPDSLSAQYARTVARPGDVLLSVVGTMGRSAVVPPELAGANVARAVASLRPQTGVSPQLMSTWLTTPSFLRQAVDVTSSDTAQPTLGMEDLGNFNLSWPVAAESQEDLLRATGAIRERRDNLVQLLRGQLQLLAERRQALITAAVTGQFDVSTASGRNVTDGVTAS</sequence>
<dbReference type="InterPro" id="IPR044946">
    <property type="entry name" value="Restrct_endonuc_typeI_TRD_sf"/>
</dbReference>
<organism evidence="5 6">
    <name type="scientific">Streptomyces cavernicola</name>
    <dbReference type="NCBI Taxonomy" id="3043613"/>
    <lineage>
        <taxon>Bacteria</taxon>
        <taxon>Bacillati</taxon>
        <taxon>Actinomycetota</taxon>
        <taxon>Actinomycetes</taxon>
        <taxon>Kitasatosporales</taxon>
        <taxon>Streptomycetaceae</taxon>
        <taxon>Streptomyces</taxon>
    </lineage>
</organism>
<comment type="similarity">
    <text evidence="1">Belongs to the type-I restriction system S methylase family.</text>
</comment>
<dbReference type="PANTHER" id="PTHR30408">
    <property type="entry name" value="TYPE-1 RESTRICTION ENZYME ECOKI SPECIFICITY PROTEIN"/>
    <property type="match status" value="1"/>
</dbReference>
<keyword evidence="3" id="KW-0238">DNA-binding</keyword>
<keyword evidence="5" id="KW-0378">Hydrolase</keyword>
<evidence type="ECO:0000313" key="5">
    <source>
        <dbReference type="EMBL" id="MDI3402428.1"/>
    </source>
</evidence>
<dbReference type="InterPro" id="IPR052021">
    <property type="entry name" value="Type-I_RS_S_subunit"/>
</dbReference>
<keyword evidence="5" id="KW-0540">Nuclease</keyword>
<dbReference type="EC" id="3.1.21.-" evidence="5"/>
<dbReference type="Proteomes" id="UP001223978">
    <property type="component" value="Unassembled WGS sequence"/>
</dbReference>
<dbReference type="GO" id="GO:0004519">
    <property type="term" value="F:endonuclease activity"/>
    <property type="evidence" value="ECO:0007669"/>
    <property type="project" value="UniProtKB-KW"/>
</dbReference>
<protein>
    <submittedName>
        <fullName evidence="5">Restriction endonuclease subunit S</fullName>
        <ecNumber evidence="5">3.1.21.-</ecNumber>
    </submittedName>
</protein>